<evidence type="ECO:0000256" key="11">
    <source>
        <dbReference type="SAM" id="MobiDB-lite"/>
    </source>
</evidence>
<feature type="compositionally biased region" description="Polar residues" evidence="11">
    <location>
        <begin position="913"/>
        <end position="924"/>
    </location>
</feature>
<evidence type="ECO:0000256" key="7">
    <source>
        <dbReference type="ARBA" id="ARBA00023203"/>
    </source>
</evidence>
<sequence>MSKTGEVGGRKNEGGRSTQAQAYEKEGHSLPRPGRTGQWDGSCSMGQTDSTELTAQEPAPRSDDEVDRPRSRTGSEEGNSERSSPPTKRKGKLFGKLFKPWKWKKKKPSEKFQETSEVLERKMSVRKPRQELIEKGLLKEIPENGKEPLDDTERNNKSVQKKSHFPVELDRKPGRGWRPHSEMDLRQRSELDDSWRMRPVSELEQRTTLPRRTPSDEARGRSGSTGCRFLPQVDRPRDMPREPPPHKQPLLPPLPPTRLSSAATEPPNPNPPITNSSSSTSGPSSSSSFSSTAASTSTNPEPVSNVPEPPPVTTAESTPSSDSSTPSPTGSAPPPVKQPPVPPPKPTHRFSNPALMSSLLQRCGNTHLTLSWSRRRQAGEYDIYLSLPTYLHRRARASPSVELSQAAGGVNLAPTKRSPPTPPIRTTPVTKRNSQEPETSQATPPAPEPTPTPAPAVEPAPAPAEEKSSESEPLSPESLPDTRPPSHIPPSPPRTHPPVPIPNPAPLPIPVPTPQPPAETAPVAQPADPPSPTTEPPKEPPIPLHILIQRALASPGRPPPVPDRSHRAQSLLFEPPQTYLTTPGGRSSLPVTIERIKLPEDDDFDEEEELRSRRPAPVPSELEPRSRRGLVGEVRVSIIPSSGSPSISEEEEEEDDDDGASDSDGPILYRDDDEDDEDIPTGGLASKVQRKDTLALRLGGRSSAPEEGNEAQDTQEERDQPSWQNREQWEAVRSQIGTALTRRLSQRPTAQELEQRNILQPKNEADRRAERSEIKRRLTRKLSQRPTVAELQARKILRFHEYVECTDAQDYDRRGDKPWTRLTPADKAAIRKELNEFKSSEMEVHEQSRIYTRLASASAKCMPVTDEEPQGGMEPRGRAPCTLPGSTGMIPAELITVKNQPSGTKADTDHSQLKPSSARPSVSLGTLKDRCEVEPGRGTEAAMLLTARAQENSEHL</sequence>
<dbReference type="GO" id="GO:0005737">
    <property type="term" value="C:cytoplasm"/>
    <property type="evidence" value="ECO:0007669"/>
    <property type="project" value="UniProtKB-SubCell"/>
</dbReference>
<accession>A0A8T2MVC4</accession>
<evidence type="ECO:0000256" key="1">
    <source>
        <dbReference type="ARBA" id="ARBA00009795"/>
    </source>
</evidence>
<reference evidence="12" key="1">
    <citation type="thesis" date="2021" institute="BYU ScholarsArchive" country="Provo, UT, USA">
        <title>Applications of and Algorithms for Genome Assembly and Genomic Analyses with an Emphasis on Marine Teleosts.</title>
        <authorList>
            <person name="Pickett B.D."/>
        </authorList>
    </citation>
    <scope>NUCLEOTIDE SEQUENCE</scope>
    <source>
        <strain evidence="12">HI-2016</strain>
    </source>
</reference>
<feature type="compositionally biased region" description="Pro residues" evidence="11">
    <location>
        <begin position="482"/>
        <end position="519"/>
    </location>
</feature>
<feature type="compositionally biased region" description="Low complexity" evidence="11">
    <location>
        <begin position="426"/>
        <end position="443"/>
    </location>
</feature>
<proteinExistence type="inferred from homology"/>
<feature type="repeat" description="RPEL" evidence="9">
    <location>
        <begin position="776"/>
        <end position="801"/>
    </location>
</feature>
<dbReference type="InterPro" id="IPR004018">
    <property type="entry name" value="RPEL_repeat"/>
</dbReference>
<keyword evidence="6 10" id="KW-0524">Neurogenesis</keyword>
<comment type="function">
    <text evidence="10">Regulator of protein phosphatase 1 (PP1) required for neural tube and optic fissure closure, and enteric neural crest cell (ENCCs) migration during development. Acts as an activator of PP1. During neural tube closure, localizes to the ventral neural tube and activates PP1, leading to down-regulate cell proliferation within cranial neural tissue and the neural retina. Also acts as a regulator of migration of enteric neural crest cells (ENCCs) by activating PP1, leading to repression of the integrin signaling through the rho/rock pathway.</text>
</comment>
<feature type="compositionally biased region" description="Polar residues" evidence="11">
    <location>
        <begin position="39"/>
        <end position="54"/>
    </location>
</feature>
<organism evidence="12 13">
    <name type="scientific">Albula glossodonta</name>
    <name type="common">roundjaw bonefish</name>
    <dbReference type="NCBI Taxonomy" id="121402"/>
    <lineage>
        <taxon>Eukaryota</taxon>
        <taxon>Metazoa</taxon>
        <taxon>Chordata</taxon>
        <taxon>Craniata</taxon>
        <taxon>Vertebrata</taxon>
        <taxon>Euteleostomi</taxon>
        <taxon>Actinopterygii</taxon>
        <taxon>Neopterygii</taxon>
        <taxon>Teleostei</taxon>
        <taxon>Albuliformes</taxon>
        <taxon>Albulidae</taxon>
        <taxon>Albula</taxon>
    </lineage>
</organism>
<dbReference type="Pfam" id="PF02755">
    <property type="entry name" value="RPEL"/>
    <property type="match status" value="3"/>
</dbReference>
<feature type="region of interest" description="Disordered" evidence="11">
    <location>
        <begin position="397"/>
        <end position="772"/>
    </location>
</feature>
<protein>
    <recommendedName>
        <fullName evidence="10">Phosphatase and actin regulator 4</fullName>
    </recommendedName>
</protein>
<feature type="compositionally biased region" description="Low complexity" evidence="11">
    <location>
        <begin position="471"/>
        <end position="481"/>
    </location>
</feature>
<evidence type="ECO:0000256" key="9">
    <source>
        <dbReference type="PROSITE-ProRule" id="PRU00401"/>
    </source>
</evidence>
<comment type="similarity">
    <text evidence="1 10">Belongs to the phosphatase and actin regulator family.</text>
</comment>
<evidence type="ECO:0000256" key="4">
    <source>
        <dbReference type="ARBA" id="ARBA00022490"/>
    </source>
</evidence>
<dbReference type="GO" id="GO:0072542">
    <property type="term" value="F:protein phosphatase activator activity"/>
    <property type="evidence" value="ECO:0007669"/>
    <property type="project" value="UniProtKB-UniRule"/>
</dbReference>
<dbReference type="GO" id="GO:0061386">
    <property type="term" value="P:closure of optic fissure"/>
    <property type="evidence" value="ECO:0007669"/>
    <property type="project" value="UniProtKB-UniRule"/>
</dbReference>
<keyword evidence="8 10" id="KW-0966">Cell projection</keyword>
<evidence type="ECO:0000256" key="2">
    <source>
        <dbReference type="ARBA" id="ARBA00011844"/>
    </source>
</evidence>
<gene>
    <name evidence="12" type="ORF">JZ751_005476</name>
</gene>
<keyword evidence="4 10" id="KW-0963">Cytoplasm</keyword>
<comment type="subunit">
    <text evidence="2 10">Binds PPP1CA and actin.</text>
</comment>
<evidence type="ECO:0000256" key="3">
    <source>
        <dbReference type="ARBA" id="ARBA00022473"/>
    </source>
</evidence>
<evidence type="ECO:0000256" key="5">
    <source>
        <dbReference type="ARBA" id="ARBA00022737"/>
    </source>
</evidence>
<dbReference type="PANTHER" id="PTHR12751">
    <property type="entry name" value="PHOSPHATASE AND ACTIN REGULATOR PHACTR"/>
    <property type="match status" value="1"/>
</dbReference>
<feature type="compositionally biased region" description="Pro residues" evidence="11">
    <location>
        <begin position="246"/>
        <end position="256"/>
    </location>
</feature>
<feature type="compositionally biased region" description="Basic and acidic residues" evidence="11">
    <location>
        <begin position="165"/>
        <end position="205"/>
    </location>
</feature>
<comment type="caution">
    <text evidence="12">The sequence shown here is derived from an EMBL/GenBank/DDBJ whole genome shotgun (WGS) entry which is preliminary data.</text>
</comment>
<feature type="compositionally biased region" description="Pro residues" evidence="11">
    <location>
        <begin position="331"/>
        <end position="345"/>
    </location>
</feature>
<feature type="compositionally biased region" description="Basic and acidic residues" evidence="11">
    <location>
        <begin position="60"/>
        <end position="75"/>
    </location>
</feature>
<keyword evidence="7 10" id="KW-0009">Actin-binding</keyword>
<feature type="compositionally biased region" description="Basic and acidic residues" evidence="11">
    <location>
        <begin position="136"/>
        <end position="156"/>
    </location>
</feature>
<feature type="repeat" description="RPEL" evidence="9">
    <location>
        <begin position="738"/>
        <end position="763"/>
    </location>
</feature>
<dbReference type="GO" id="GO:0003779">
    <property type="term" value="F:actin binding"/>
    <property type="evidence" value="ECO:0007669"/>
    <property type="project" value="UniProtKB-UniRule"/>
</dbReference>
<feature type="compositionally biased region" description="Pro residues" evidence="11">
    <location>
        <begin position="527"/>
        <end position="543"/>
    </location>
</feature>
<dbReference type="OrthoDB" id="5563016at2759"/>
<dbReference type="PROSITE" id="PS51073">
    <property type="entry name" value="RPEL"/>
    <property type="match status" value="3"/>
</dbReference>
<feature type="compositionally biased region" description="Pro residues" evidence="11">
    <location>
        <begin position="444"/>
        <end position="462"/>
    </location>
</feature>
<dbReference type="GO" id="GO:0030027">
    <property type="term" value="C:lamellipodium"/>
    <property type="evidence" value="ECO:0007669"/>
    <property type="project" value="UniProtKB-SubCell"/>
</dbReference>
<dbReference type="GO" id="GO:0008157">
    <property type="term" value="F:protein phosphatase 1 binding"/>
    <property type="evidence" value="ECO:0007669"/>
    <property type="project" value="UniProtKB-UniRule"/>
</dbReference>
<evidence type="ECO:0000256" key="10">
    <source>
        <dbReference type="RuleBase" id="RU367131"/>
    </source>
</evidence>
<dbReference type="PANTHER" id="PTHR12751:SF4">
    <property type="entry name" value="PHOSPHATASE AND ACTIN REGULATOR 4"/>
    <property type="match status" value="1"/>
</dbReference>
<evidence type="ECO:0000256" key="6">
    <source>
        <dbReference type="ARBA" id="ARBA00022902"/>
    </source>
</evidence>
<keyword evidence="5" id="KW-0677">Repeat</keyword>
<keyword evidence="3 10" id="KW-0217">Developmental protein</keyword>
<feature type="compositionally biased region" description="Basic and acidic residues" evidence="11">
    <location>
        <begin position="763"/>
        <end position="772"/>
    </location>
</feature>
<dbReference type="SMART" id="SM00707">
    <property type="entry name" value="RPEL"/>
    <property type="match status" value="3"/>
</dbReference>
<feature type="region of interest" description="Disordered" evidence="11">
    <location>
        <begin position="898"/>
        <end position="935"/>
    </location>
</feature>
<feature type="compositionally biased region" description="Acidic residues" evidence="11">
    <location>
        <begin position="600"/>
        <end position="609"/>
    </location>
</feature>
<evidence type="ECO:0000313" key="13">
    <source>
        <dbReference type="Proteomes" id="UP000824540"/>
    </source>
</evidence>
<dbReference type="Gene3D" id="6.10.140.1750">
    <property type="match status" value="1"/>
</dbReference>
<feature type="non-terminal residue" evidence="12">
    <location>
        <position position="956"/>
    </location>
</feature>
<feature type="region of interest" description="Disordered" evidence="11">
    <location>
        <begin position="1"/>
        <end position="118"/>
    </location>
</feature>
<dbReference type="Proteomes" id="UP000824540">
    <property type="component" value="Unassembled WGS sequence"/>
</dbReference>
<dbReference type="GO" id="GO:0030036">
    <property type="term" value="P:actin cytoskeleton organization"/>
    <property type="evidence" value="ECO:0007669"/>
    <property type="project" value="UniProtKB-UniRule"/>
</dbReference>
<dbReference type="GO" id="GO:0001843">
    <property type="term" value="P:neural tube closure"/>
    <property type="evidence" value="ECO:0007669"/>
    <property type="project" value="UniProtKB-UniRule"/>
</dbReference>
<feature type="compositionally biased region" description="Low complexity" evidence="11">
    <location>
        <begin position="273"/>
        <end position="306"/>
    </location>
</feature>
<dbReference type="GO" id="GO:0048484">
    <property type="term" value="P:enteric nervous system development"/>
    <property type="evidence" value="ECO:0007669"/>
    <property type="project" value="UniProtKB-UniRule"/>
</dbReference>
<dbReference type="GO" id="GO:2001045">
    <property type="term" value="P:negative regulation of integrin-mediated signaling pathway"/>
    <property type="evidence" value="ECO:0007669"/>
    <property type="project" value="UniProtKB-UniRule"/>
</dbReference>
<feature type="compositionally biased region" description="Low complexity" evidence="11">
    <location>
        <begin position="637"/>
        <end position="647"/>
    </location>
</feature>
<feature type="compositionally biased region" description="Basic residues" evidence="11">
    <location>
        <begin position="87"/>
        <end position="108"/>
    </location>
</feature>
<keyword evidence="13" id="KW-1185">Reference proteome</keyword>
<evidence type="ECO:0000313" key="12">
    <source>
        <dbReference type="EMBL" id="KAG9329372.1"/>
    </source>
</evidence>
<feature type="compositionally biased region" description="Acidic residues" evidence="11">
    <location>
        <begin position="648"/>
        <end position="661"/>
    </location>
</feature>
<comment type="subcellular location">
    <subcellularLocation>
        <location evidence="10">Cytoplasm</location>
    </subcellularLocation>
    <subcellularLocation>
        <location evidence="10">Cell projection</location>
        <location evidence="10">Lamellipodium</location>
    </subcellularLocation>
</comment>
<feature type="repeat" description="RPEL" evidence="9">
    <location>
        <begin position="117"/>
        <end position="142"/>
    </location>
</feature>
<dbReference type="GO" id="GO:0001755">
    <property type="term" value="P:neural crest cell migration"/>
    <property type="evidence" value="ECO:0007669"/>
    <property type="project" value="UniProtKB-UniRule"/>
</dbReference>
<feature type="region of interest" description="Disordered" evidence="11">
    <location>
        <begin position="136"/>
        <end position="356"/>
    </location>
</feature>
<evidence type="ECO:0000256" key="8">
    <source>
        <dbReference type="ARBA" id="ARBA00023273"/>
    </source>
</evidence>
<name>A0A8T2MVC4_9TELE</name>
<dbReference type="GO" id="GO:0007266">
    <property type="term" value="P:Rho protein signal transduction"/>
    <property type="evidence" value="ECO:0007669"/>
    <property type="project" value="UniProtKB-UniRule"/>
</dbReference>
<dbReference type="Gene3D" id="6.10.140.2130">
    <property type="match status" value="1"/>
</dbReference>
<dbReference type="GO" id="GO:0051726">
    <property type="term" value="P:regulation of cell cycle"/>
    <property type="evidence" value="ECO:0007669"/>
    <property type="project" value="UniProtKB-UniRule"/>
</dbReference>
<dbReference type="EMBL" id="JAFBMS010001249">
    <property type="protein sequence ID" value="KAG9329372.1"/>
    <property type="molecule type" value="Genomic_DNA"/>
</dbReference>
<feature type="compositionally biased region" description="Basic and acidic residues" evidence="11">
    <location>
        <begin position="109"/>
        <end position="118"/>
    </location>
</feature>
<dbReference type="AlphaFoldDB" id="A0A8T2MVC4"/>
<feature type="compositionally biased region" description="Basic and acidic residues" evidence="11">
    <location>
        <begin position="234"/>
        <end position="245"/>
    </location>
</feature>
<feature type="compositionally biased region" description="Low complexity" evidence="11">
    <location>
        <begin position="313"/>
        <end position="330"/>
    </location>
</feature>